<feature type="region of interest" description="Disordered" evidence="1">
    <location>
        <begin position="84"/>
        <end position="103"/>
    </location>
</feature>
<reference evidence="3 4" key="1">
    <citation type="journal article" date="2023" name="Hortic Res">
        <title>Pangenome of water caltrop reveals structural variations and asymmetric subgenome divergence after allopolyploidization.</title>
        <authorList>
            <person name="Zhang X."/>
            <person name="Chen Y."/>
            <person name="Wang L."/>
            <person name="Yuan Y."/>
            <person name="Fang M."/>
            <person name="Shi L."/>
            <person name="Lu R."/>
            <person name="Comes H.P."/>
            <person name="Ma Y."/>
            <person name="Chen Y."/>
            <person name="Huang G."/>
            <person name="Zhou Y."/>
            <person name="Zheng Z."/>
            <person name="Qiu Y."/>
        </authorList>
    </citation>
    <scope>NUCLEOTIDE SEQUENCE [LARGE SCALE GENOMIC DNA]</scope>
    <source>
        <strain evidence="3">F231</strain>
    </source>
</reference>
<protein>
    <submittedName>
        <fullName evidence="3">Uncharacterized protein</fullName>
    </submittedName>
</protein>
<proteinExistence type="predicted"/>
<evidence type="ECO:0000256" key="2">
    <source>
        <dbReference type="SAM" id="SignalP"/>
    </source>
</evidence>
<accession>A0AAN7M6P2</accession>
<dbReference type="EMBL" id="JAXQNO010000004">
    <property type="protein sequence ID" value="KAK4799064.1"/>
    <property type="molecule type" value="Genomic_DNA"/>
</dbReference>
<dbReference type="Proteomes" id="UP001346149">
    <property type="component" value="Unassembled WGS sequence"/>
</dbReference>
<evidence type="ECO:0000256" key="1">
    <source>
        <dbReference type="SAM" id="MobiDB-lite"/>
    </source>
</evidence>
<dbReference type="PANTHER" id="PTHR34564">
    <property type="entry name" value="PEPTIDYL-PROLYL CIS-TRANS ISOMERASE G"/>
    <property type="match status" value="1"/>
</dbReference>
<comment type="caution">
    <text evidence="3">The sequence shown here is derived from an EMBL/GenBank/DDBJ whole genome shotgun (WGS) entry which is preliminary data.</text>
</comment>
<keyword evidence="2" id="KW-0732">Signal</keyword>
<dbReference type="PANTHER" id="PTHR34564:SF10">
    <property type="entry name" value="HYALURONAN MEDIATED MOTILITY RECEPTOR-LIKE PROTEIN"/>
    <property type="match status" value="1"/>
</dbReference>
<evidence type="ECO:0000313" key="4">
    <source>
        <dbReference type="Proteomes" id="UP001346149"/>
    </source>
</evidence>
<evidence type="ECO:0000313" key="3">
    <source>
        <dbReference type="EMBL" id="KAK4799064.1"/>
    </source>
</evidence>
<feature type="signal peptide" evidence="2">
    <location>
        <begin position="1"/>
        <end position="19"/>
    </location>
</feature>
<name>A0AAN7M6P2_TRANT</name>
<sequence length="103" mass="12241">MSRPQVLIFFLLMIVFISQFEWKQQFGNEIEQGPNAFQKELLAFKKEEAVKEKILLFQEKNIQKLKELVRNFGEQLLQCRGETEVNVSSKPMTELDRRPNHED</sequence>
<feature type="compositionally biased region" description="Basic and acidic residues" evidence="1">
    <location>
        <begin position="93"/>
        <end position="103"/>
    </location>
</feature>
<gene>
    <name evidence="3" type="ORF">SAY86_024429</name>
</gene>
<keyword evidence="4" id="KW-1185">Reference proteome</keyword>
<feature type="chain" id="PRO_5042926809" evidence="2">
    <location>
        <begin position="20"/>
        <end position="103"/>
    </location>
</feature>
<dbReference type="AlphaFoldDB" id="A0AAN7M6P2"/>
<organism evidence="3 4">
    <name type="scientific">Trapa natans</name>
    <name type="common">Water chestnut</name>
    <dbReference type="NCBI Taxonomy" id="22666"/>
    <lineage>
        <taxon>Eukaryota</taxon>
        <taxon>Viridiplantae</taxon>
        <taxon>Streptophyta</taxon>
        <taxon>Embryophyta</taxon>
        <taxon>Tracheophyta</taxon>
        <taxon>Spermatophyta</taxon>
        <taxon>Magnoliopsida</taxon>
        <taxon>eudicotyledons</taxon>
        <taxon>Gunneridae</taxon>
        <taxon>Pentapetalae</taxon>
        <taxon>rosids</taxon>
        <taxon>malvids</taxon>
        <taxon>Myrtales</taxon>
        <taxon>Lythraceae</taxon>
        <taxon>Trapa</taxon>
    </lineage>
</organism>